<proteinExistence type="predicted"/>
<reference evidence="2 3" key="1">
    <citation type="submission" date="2018-11" db="EMBL/GenBank/DDBJ databases">
        <title>Aerococcus sp. SJQ22, whole genome shotgun sequence.</title>
        <authorList>
            <person name="Sun L."/>
            <person name="Gao X."/>
            <person name="Chen W."/>
            <person name="Huang K."/>
        </authorList>
    </citation>
    <scope>NUCLEOTIDE SEQUENCE [LARGE SCALE GENOMIC DNA]</scope>
    <source>
        <strain evidence="2 3">SJQ22</strain>
    </source>
</reference>
<gene>
    <name evidence="2" type="ORF">EF384_06450</name>
</gene>
<dbReference type="Pfam" id="PF05164">
    <property type="entry name" value="ZapA"/>
    <property type="match status" value="1"/>
</dbReference>
<keyword evidence="2" id="KW-0131">Cell cycle</keyword>
<dbReference type="InterPro" id="IPR036192">
    <property type="entry name" value="Cell_div_ZapA-like_sf"/>
</dbReference>
<dbReference type="RefSeq" id="WP_123780415.1">
    <property type="nucleotide sequence ID" value="NZ_RKMG01000019.1"/>
</dbReference>
<sequence>MSNNEEKNRVTAKLGIHKFTIRSHKSSEHIQQVSRDINQYLSDIEKHNPAMSLEEMALLVSLNIQSDNLDLQAQVDAMAKENADLLVRIKSLEHTMGTLVKEIAQIEKDKIQKEQEEKLAKAQASQVKKAPARKTATAPTKKQTPVKQQDVVVTKEAAEAVNDLEKLQQPSLKSGVQIASNQLGRLRQTPRS</sequence>
<dbReference type="EMBL" id="RKMG01000019">
    <property type="protein sequence ID" value="RPA59566.1"/>
    <property type="molecule type" value="Genomic_DNA"/>
</dbReference>
<feature type="region of interest" description="Disordered" evidence="1">
    <location>
        <begin position="122"/>
        <end position="149"/>
    </location>
</feature>
<dbReference type="SUPFAM" id="SSF102829">
    <property type="entry name" value="Cell division protein ZapA-like"/>
    <property type="match status" value="1"/>
</dbReference>
<organism evidence="2 3">
    <name type="scientific">Aerococcus agrisoli</name>
    <dbReference type="NCBI Taxonomy" id="2487350"/>
    <lineage>
        <taxon>Bacteria</taxon>
        <taxon>Bacillati</taxon>
        <taxon>Bacillota</taxon>
        <taxon>Bacilli</taxon>
        <taxon>Lactobacillales</taxon>
        <taxon>Aerococcaceae</taxon>
        <taxon>Aerococcus</taxon>
    </lineage>
</organism>
<dbReference type="Gene3D" id="6.10.250.790">
    <property type="match status" value="1"/>
</dbReference>
<keyword evidence="2" id="KW-0132">Cell division</keyword>
<evidence type="ECO:0000256" key="1">
    <source>
        <dbReference type="SAM" id="MobiDB-lite"/>
    </source>
</evidence>
<feature type="region of interest" description="Disordered" evidence="1">
    <location>
        <begin position="169"/>
        <end position="192"/>
    </location>
</feature>
<dbReference type="AlphaFoldDB" id="A0A3N4GFX8"/>
<name>A0A3N4GFX8_9LACT</name>
<dbReference type="Proteomes" id="UP000273977">
    <property type="component" value="Unassembled WGS sequence"/>
</dbReference>
<dbReference type="GO" id="GO:0051301">
    <property type="term" value="P:cell division"/>
    <property type="evidence" value="ECO:0007669"/>
    <property type="project" value="UniProtKB-KW"/>
</dbReference>
<feature type="compositionally biased region" description="Low complexity" evidence="1">
    <location>
        <begin position="127"/>
        <end position="149"/>
    </location>
</feature>
<dbReference type="InterPro" id="IPR007838">
    <property type="entry name" value="Cell_div_ZapA-like"/>
</dbReference>
<dbReference type="InterPro" id="IPR053712">
    <property type="entry name" value="Bac_CellDiv_Activator"/>
</dbReference>
<accession>A0A3N4GFX8</accession>
<dbReference type="OrthoDB" id="9808604at2"/>
<evidence type="ECO:0000313" key="2">
    <source>
        <dbReference type="EMBL" id="RPA59566.1"/>
    </source>
</evidence>
<comment type="caution">
    <text evidence="2">The sequence shown here is derived from an EMBL/GenBank/DDBJ whole genome shotgun (WGS) entry which is preliminary data.</text>
</comment>
<evidence type="ECO:0000313" key="3">
    <source>
        <dbReference type="Proteomes" id="UP000273977"/>
    </source>
</evidence>
<protein>
    <submittedName>
        <fullName evidence="2">Cell division protein ZapA</fullName>
    </submittedName>
</protein>
<keyword evidence="3" id="KW-1185">Reference proteome</keyword>